<dbReference type="PROSITE" id="PS00149">
    <property type="entry name" value="SULFATASE_2"/>
    <property type="match status" value="1"/>
</dbReference>
<dbReference type="KEGG" id="sch:Sphch_3075"/>
<dbReference type="CDD" id="cd16025">
    <property type="entry name" value="PAS_like"/>
    <property type="match status" value="1"/>
</dbReference>
<dbReference type="HOGENOM" id="CLU_006332_11_0_5"/>
<reference evidence="6 7" key="1">
    <citation type="submission" date="2011-05" db="EMBL/GenBank/DDBJ databases">
        <title>Complete sequence of chromosome 2 of Sphingobium chlorophenolicum L-1.</title>
        <authorList>
            <consortium name="US DOE Joint Genome Institute"/>
            <person name="Lucas S."/>
            <person name="Han J."/>
            <person name="Lapidus A."/>
            <person name="Cheng J.-F."/>
            <person name="Goodwin L."/>
            <person name="Pitluck S."/>
            <person name="Peters L."/>
            <person name="Daligault H."/>
            <person name="Han C."/>
            <person name="Tapia R."/>
            <person name="Land M."/>
            <person name="Hauser L."/>
            <person name="Kyrpides N."/>
            <person name="Ivanova N."/>
            <person name="Pagani I."/>
            <person name="Turner P."/>
            <person name="Copley S."/>
            <person name="Woyke T."/>
        </authorList>
    </citation>
    <scope>NUCLEOTIDE SEQUENCE [LARGE SCALE GENOMIC DNA]</scope>
    <source>
        <strain evidence="6 7">L-1</strain>
    </source>
</reference>
<dbReference type="GO" id="GO:0046872">
    <property type="term" value="F:metal ion binding"/>
    <property type="evidence" value="ECO:0007669"/>
    <property type="project" value="UniProtKB-KW"/>
</dbReference>
<evidence type="ECO:0000256" key="4">
    <source>
        <dbReference type="ARBA" id="ARBA00022837"/>
    </source>
</evidence>
<dbReference type="STRING" id="690566.Sphch_3075"/>
<evidence type="ECO:0000259" key="5">
    <source>
        <dbReference type="Pfam" id="PF00884"/>
    </source>
</evidence>
<dbReference type="Gene3D" id="3.40.720.10">
    <property type="entry name" value="Alkaline Phosphatase, subunit A"/>
    <property type="match status" value="1"/>
</dbReference>
<protein>
    <submittedName>
        <fullName evidence="6">Sulfatase</fullName>
    </submittedName>
</protein>
<dbReference type="AlphaFoldDB" id="F6F2N2"/>
<gene>
    <name evidence="6" type="ORF">Sphch_3075</name>
</gene>
<organism evidence="6 7">
    <name type="scientific">Sphingobium chlorophenolicum L-1</name>
    <dbReference type="NCBI Taxonomy" id="690566"/>
    <lineage>
        <taxon>Bacteria</taxon>
        <taxon>Pseudomonadati</taxon>
        <taxon>Pseudomonadota</taxon>
        <taxon>Alphaproteobacteria</taxon>
        <taxon>Sphingomonadales</taxon>
        <taxon>Sphingomonadaceae</taxon>
        <taxon>Sphingobium</taxon>
    </lineage>
</organism>
<feature type="domain" description="Sulfatase N-terminal" evidence="5">
    <location>
        <begin position="79"/>
        <end position="492"/>
    </location>
</feature>
<evidence type="ECO:0000313" key="7">
    <source>
        <dbReference type="Proteomes" id="UP000007150"/>
    </source>
</evidence>
<dbReference type="InterPro" id="IPR000917">
    <property type="entry name" value="Sulfatase_N"/>
</dbReference>
<dbReference type="InterPro" id="IPR050738">
    <property type="entry name" value="Sulfatase"/>
</dbReference>
<keyword evidence="3" id="KW-0378">Hydrolase</keyword>
<dbReference type="InterPro" id="IPR024607">
    <property type="entry name" value="Sulfatase_CS"/>
</dbReference>
<proteinExistence type="inferred from homology"/>
<evidence type="ECO:0000256" key="2">
    <source>
        <dbReference type="ARBA" id="ARBA00022723"/>
    </source>
</evidence>
<dbReference type="PANTHER" id="PTHR42693">
    <property type="entry name" value="ARYLSULFATASE FAMILY MEMBER"/>
    <property type="match status" value="1"/>
</dbReference>
<evidence type="ECO:0000256" key="1">
    <source>
        <dbReference type="ARBA" id="ARBA00008779"/>
    </source>
</evidence>
<dbReference type="Pfam" id="PF00884">
    <property type="entry name" value="Sulfatase"/>
    <property type="match status" value="1"/>
</dbReference>
<dbReference type="SUPFAM" id="SSF53649">
    <property type="entry name" value="Alkaline phosphatase-like"/>
    <property type="match status" value="1"/>
</dbReference>
<evidence type="ECO:0000256" key="3">
    <source>
        <dbReference type="ARBA" id="ARBA00022801"/>
    </source>
</evidence>
<comment type="similarity">
    <text evidence="1">Belongs to the sulfatase family.</text>
</comment>
<dbReference type="Gene3D" id="3.30.1120.10">
    <property type="match status" value="1"/>
</dbReference>
<keyword evidence="7" id="KW-1185">Reference proteome</keyword>
<sequence length="795" mass="87095">MWESGRLRNLRRSFAAANLAHGMGRMVSGAAAIALFPSALLAQAVMPQPHMSASEFAGRVAADAKPGWPKSPEAPKGAPNVILILTDDVGYGATSAYGGPVPTPNFDALGQRGLRYTQYNNAAICSATRAALLTGRNEHAVGMGTVTNAPTGYEGYSSVMPKSAGTVAEMLKQNGYMTAAIGKWHLVPEWEESQAGPFDRWPTQQGFEYYYGFIGADTDQFAPSLMNGTTPVEPPHDDPSYVLDRDLADRAIAWIDQQKQLAPGRPFFMYYATGSTHAPHQAPVDWIAKFRGKFDQGWDAMREESFARQKKLGVIPADAKLTPRPAFIPAWSSLTPEQKKVFARLMEAYAAELSYADAQIGRVIDHLKAEGQLDNTMIVFVQGDNGASGEGAKQGSLYEQAFINQYPEPFTDLVQNIDKIGGPEAYNNYPTGWGWAMNTPFQYYKQTASHFGGLRDGMIISWPAKIKDMGGLRSQFHYVTDIVPTILEAAGVQAPAVLNGVQQMPIDGVSMAYTYEAPQEPSHRRTQVFEIMQNLGIYHDGWWAGTTPTNAPWEFFKTVGTTDPNDRKWELYHVAEDYSQSNNLAKSNRKKLLELQQIFWAEASRNKILPIHSATEGAAGVPSMRGTRTSFTFKSGLTRVPPRAAPETIGHSYTVTADMMLEDAQTNGVIVTHGGKFGGYAFYLDKGVPVFHYNAIGQRQYQVRGGQALPSGEHQLKAVFRSDQAKAGSGGTMTLYADGQQVGTGRIDATLFARISLYEGFDVGQDTISPVNKDYSIATSKFQGELKSVTFYMDK</sequence>
<dbReference type="PANTHER" id="PTHR42693:SF43">
    <property type="entry name" value="BLL2667 PROTEIN"/>
    <property type="match status" value="1"/>
</dbReference>
<evidence type="ECO:0000313" key="6">
    <source>
        <dbReference type="EMBL" id="AEG50694.1"/>
    </source>
</evidence>
<keyword evidence="2" id="KW-0479">Metal-binding</keyword>
<accession>F6F2N2</accession>
<keyword evidence="4" id="KW-0106">Calcium</keyword>
<name>F6F2N2_SPHCR</name>
<dbReference type="SUPFAM" id="SSF49899">
    <property type="entry name" value="Concanavalin A-like lectins/glucanases"/>
    <property type="match status" value="1"/>
</dbReference>
<dbReference type="InterPro" id="IPR013320">
    <property type="entry name" value="ConA-like_dom_sf"/>
</dbReference>
<dbReference type="EMBL" id="CP002799">
    <property type="protein sequence ID" value="AEG50694.1"/>
    <property type="molecule type" value="Genomic_DNA"/>
</dbReference>
<dbReference type="Proteomes" id="UP000007150">
    <property type="component" value="Chromosome 2"/>
</dbReference>
<dbReference type="InterPro" id="IPR017850">
    <property type="entry name" value="Alkaline_phosphatase_core_sf"/>
</dbReference>
<dbReference type="GO" id="GO:0016787">
    <property type="term" value="F:hydrolase activity"/>
    <property type="evidence" value="ECO:0007669"/>
    <property type="project" value="UniProtKB-KW"/>
</dbReference>